<dbReference type="Proteomes" id="UP000034920">
    <property type="component" value="Unassembled WGS sequence"/>
</dbReference>
<sequence length="152" mass="17577">MLIAKNRKAFYEHEILEKFTAGIRLHGYEVKAVKEGRVNFDGSYVHILGHRPVVINMHIGAYSKQSQDVDELSTRRTRQLLLTKSEIEKLTRELTQKGKTAVPLALILSKNLVKLELGIAKGRKKVEKKHLEKERQIRKDLERTVKETTKYS</sequence>
<dbReference type="PANTHER" id="PTHR30308">
    <property type="entry name" value="TMRNA-BINDING COMPONENT OF TRANS-TRANSLATION TAGGING COMPLEX"/>
    <property type="match status" value="1"/>
</dbReference>
<evidence type="ECO:0000313" key="4">
    <source>
        <dbReference type="EMBL" id="KKS22067.1"/>
    </source>
</evidence>
<dbReference type="GO" id="GO:0003723">
    <property type="term" value="F:RNA binding"/>
    <property type="evidence" value="ECO:0007669"/>
    <property type="project" value="UniProtKB-UniRule"/>
</dbReference>
<gene>
    <name evidence="3" type="primary">smpB</name>
    <name evidence="4" type="ORF">UU80_C0014G0022</name>
</gene>
<comment type="subcellular location">
    <subcellularLocation>
        <location evidence="3">Cytoplasm</location>
    </subcellularLocation>
    <text evidence="3">The tmRNA-SmpB complex associates with stalled 70S ribosomes.</text>
</comment>
<dbReference type="Pfam" id="PF01668">
    <property type="entry name" value="SmpB"/>
    <property type="match status" value="1"/>
</dbReference>
<dbReference type="NCBIfam" id="NF003843">
    <property type="entry name" value="PRK05422.1"/>
    <property type="match status" value="1"/>
</dbReference>
<dbReference type="GO" id="GO:0005829">
    <property type="term" value="C:cytosol"/>
    <property type="evidence" value="ECO:0007669"/>
    <property type="project" value="TreeGrafter"/>
</dbReference>
<evidence type="ECO:0000313" key="5">
    <source>
        <dbReference type="Proteomes" id="UP000034920"/>
    </source>
</evidence>
<protein>
    <recommendedName>
        <fullName evidence="3">SsrA-binding protein</fullName>
    </recommendedName>
    <alternativeName>
        <fullName evidence="3">Small protein B</fullName>
    </alternativeName>
</protein>
<organism evidence="4 5">
    <name type="scientific">candidate division WWE3 bacterium GW2011_GWA1_41_8</name>
    <dbReference type="NCBI Taxonomy" id="1619103"/>
    <lineage>
        <taxon>Bacteria</taxon>
        <taxon>Katanobacteria</taxon>
    </lineage>
</organism>
<dbReference type="GO" id="GO:0070930">
    <property type="term" value="P:trans-translation-dependent protein tagging"/>
    <property type="evidence" value="ECO:0007669"/>
    <property type="project" value="TreeGrafter"/>
</dbReference>
<evidence type="ECO:0000256" key="2">
    <source>
        <dbReference type="ARBA" id="ARBA00022884"/>
    </source>
</evidence>
<dbReference type="CDD" id="cd09294">
    <property type="entry name" value="SmpB"/>
    <property type="match status" value="1"/>
</dbReference>
<dbReference type="PROSITE" id="PS01317">
    <property type="entry name" value="SSRP"/>
    <property type="match status" value="1"/>
</dbReference>
<keyword evidence="1 3" id="KW-0963">Cytoplasm</keyword>
<dbReference type="EMBL" id="LCCA01000014">
    <property type="protein sequence ID" value="KKS22067.1"/>
    <property type="molecule type" value="Genomic_DNA"/>
</dbReference>
<dbReference type="InterPro" id="IPR020081">
    <property type="entry name" value="SsrA-bd_prot_CS"/>
</dbReference>
<dbReference type="SUPFAM" id="SSF74982">
    <property type="entry name" value="Small protein B (SmpB)"/>
    <property type="match status" value="1"/>
</dbReference>
<keyword evidence="2 3" id="KW-0694">RNA-binding</keyword>
<proteinExistence type="inferred from homology"/>
<name>A0A0G0XCD9_UNCKA</name>
<dbReference type="GO" id="GO:0070929">
    <property type="term" value="P:trans-translation"/>
    <property type="evidence" value="ECO:0007669"/>
    <property type="project" value="UniProtKB-UniRule"/>
</dbReference>
<dbReference type="HAMAP" id="MF_00023">
    <property type="entry name" value="SmpB"/>
    <property type="match status" value="1"/>
</dbReference>
<dbReference type="NCBIfam" id="TIGR00086">
    <property type="entry name" value="smpB"/>
    <property type="match status" value="1"/>
</dbReference>
<dbReference type="Gene3D" id="2.40.280.10">
    <property type="match status" value="1"/>
</dbReference>
<dbReference type="InterPro" id="IPR000037">
    <property type="entry name" value="SsrA-bd_prot"/>
</dbReference>
<reference evidence="4 5" key="1">
    <citation type="journal article" date="2015" name="Nature">
        <title>rRNA introns, odd ribosomes, and small enigmatic genomes across a large radiation of phyla.</title>
        <authorList>
            <person name="Brown C.T."/>
            <person name="Hug L.A."/>
            <person name="Thomas B.C."/>
            <person name="Sharon I."/>
            <person name="Castelle C.J."/>
            <person name="Singh A."/>
            <person name="Wilkins M.J."/>
            <person name="Williams K.H."/>
            <person name="Banfield J.F."/>
        </authorList>
    </citation>
    <scope>NUCLEOTIDE SEQUENCE [LARGE SCALE GENOMIC DNA]</scope>
</reference>
<comment type="caution">
    <text evidence="4">The sequence shown here is derived from an EMBL/GenBank/DDBJ whole genome shotgun (WGS) entry which is preliminary data.</text>
</comment>
<comment type="similarity">
    <text evidence="3">Belongs to the SmpB family.</text>
</comment>
<dbReference type="STRING" id="1619103.UU80_C0014G0022"/>
<comment type="function">
    <text evidence="3">Required for rescue of stalled ribosomes mediated by trans-translation. Binds to transfer-messenger RNA (tmRNA), required for stable association of tmRNA with ribosomes. tmRNA and SmpB together mimic tRNA shape, replacing the anticodon stem-loop with SmpB. tmRNA is encoded by the ssrA gene; the 2 termini fold to resemble tRNA(Ala) and it encodes a 'tag peptide', a short internal open reading frame. During trans-translation Ala-aminoacylated tmRNA acts like a tRNA, entering the A-site of stalled ribosomes, displacing the stalled mRNA. The ribosome then switches to translate the ORF on the tmRNA; the nascent peptide is terminated with the 'tag peptide' encoded by the tmRNA and targeted for degradation. The ribosome is freed to recommence translation, which seems to be the essential function of trans-translation.</text>
</comment>
<dbReference type="PANTHER" id="PTHR30308:SF2">
    <property type="entry name" value="SSRA-BINDING PROTEIN"/>
    <property type="match status" value="1"/>
</dbReference>
<accession>A0A0G0XCD9</accession>
<evidence type="ECO:0000256" key="1">
    <source>
        <dbReference type="ARBA" id="ARBA00022490"/>
    </source>
</evidence>
<evidence type="ECO:0000256" key="3">
    <source>
        <dbReference type="HAMAP-Rule" id="MF_00023"/>
    </source>
</evidence>
<dbReference type="AlphaFoldDB" id="A0A0G0XCD9"/>
<dbReference type="InterPro" id="IPR023620">
    <property type="entry name" value="SmpB"/>
</dbReference>